<feature type="compositionally biased region" description="Polar residues" evidence="1">
    <location>
        <begin position="291"/>
        <end position="302"/>
    </location>
</feature>
<feature type="compositionally biased region" description="Basic and acidic residues" evidence="1">
    <location>
        <begin position="212"/>
        <end position="222"/>
    </location>
</feature>
<feature type="compositionally biased region" description="Basic residues" evidence="1">
    <location>
        <begin position="104"/>
        <end position="122"/>
    </location>
</feature>
<feature type="compositionally biased region" description="Acidic residues" evidence="1">
    <location>
        <begin position="342"/>
        <end position="375"/>
    </location>
</feature>
<dbReference type="EMBL" id="JASBNA010000024">
    <property type="protein sequence ID" value="KAK7684711.1"/>
    <property type="molecule type" value="Genomic_DNA"/>
</dbReference>
<feature type="region of interest" description="Disordered" evidence="1">
    <location>
        <begin position="24"/>
        <end position="391"/>
    </location>
</feature>
<accession>A0AAW0FV36</accession>
<dbReference type="Proteomes" id="UP001385951">
    <property type="component" value="Unassembled WGS sequence"/>
</dbReference>
<sequence length="507" mass="58251">MSVNVKTEDDSDISQFHLAIDYSQNNISSLPTNSETTVIETTSPSSYPVVVPEDDTVVKPEPIDNITFEEPKKHKSKHRSKDKEKKKKRKHRHKDKNVDDNPEKHKRKHKSKHKHRSKKSKSSKTQVKEEESQLNPPSHDATNEAIHDAISQVPSGQMPNETDTSLNGINESLAGSMKRHHPLQDSELPARKIQRLSPEIPDHDSSQISNTHDADITNRTEVPDSQPDSNGNGIKTEYEVPENGAIHSDEENYSQEIQPRDATDSENSEGIAQDNDVPYNMTDEEHENNTDFESPPSNITTKRQARIRAQESLRKHHELEKSRLLQQDSDEEDEMFDKYIPDYEDDDSEQEYRDEEEEEEDDDDEEIVDSEEEEYSQSSQADLVQVPNGIPVDTLDEIEKSKREIKPSLELIKNLQPKVATVPSSHSFYQEIEIPLSIKIDKTPLSHIKPVKKGIVENLPDFTPQELENKDKRNNPYKENVNHFSLRIIISQDFGKDWWQVKLDTIE</sequence>
<feature type="compositionally biased region" description="Polar residues" evidence="1">
    <location>
        <begin position="152"/>
        <end position="170"/>
    </location>
</feature>
<feature type="compositionally biased region" description="Basic and acidic residues" evidence="1">
    <location>
        <begin position="308"/>
        <end position="323"/>
    </location>
</feature>
<evidence type="ECO:0000256" key="1">
    <source>
        <dbReference type="SAM" id="MobiDB-lite"/>
    </source>
</evidence>
<feature type="compositionally biased region" description="Polar residues" evidence="1">
    <location>
        <begin position="24"/>
        <end position="46"/>
    </location>
</feature>
<evidence type="ECO:0000313" key="2">
    <source>
        <dbReference type="EMBL" id="KAK7684711.1"/>
    </source>
</evidence>
<keyword evidence="3" id="KW-1185">Reference proteome</keyword>
<evidence type="ECO:0000313" key="3">
    <source>
        <dbReference type="Proteomes" id="UP001385951"/>
    </source>
</evidence>
<feature type="compositionally biased region" description="Basic residues" evidence="1">
    <location>
        <begin position="73"/>
        <end position="95"/>
    </location>
</feature>
<comment type="caution">
    <text evidence="2">The sequence shown here is derived from an EMBL/GenBank/DDBJ whole genome shotgun (WGS) entry which is preliminary data.</text>
</comment>
<name>A0AAW0FV36_9APHY</name>
<protein>
    <submittedName>
        <fullName evidence="2">Uncharacterized protein</fullName>
    </submittedName>
</protein>
<reference evidence="2 3" key="1">
    <citation type="submission" date="2022-09" db="EMBL/GenBank/DDBJ databases">
        <authorList>
            <person name="Palmer J.M."/>
        </authorList>
    </citation>
    <scope>NUCLEOTIDE SEQUENCE [LARGE SCALE GENOMIC DNA]</scope>
    <source>
        <strain evidence="2 3">DSM 7382</strain>
    </source>
</reference>
<proteinExistence type="predicted"/>
<organism evidence="2 3">
    <name type="scientific">Cerrena zonata</name>
    <dbReference type="NCBI Taxonomy" id="2478898"/>
    <lineage>
        <taxon>Eukaryota</taxon>
        <taxon>Fungi</taxon>
        <taxon>Dikarya</taxon>
        <taxon>Basidiomycota</taxon>
        <taxon>Agaricomycotina</taxon>
        <taxon>Agaricomycetes</taxon>
        <taxon>Polyporales</taxon>
        <taxon>Cerrenaceae</taxon>
        <taxon>Cerrena</taxon>
    </lineage>
</organism>
<gene>
    <name evidence="2" type="ORF">QCA50_012294</name>
</gene>
<dbReference type="AlphaFoldDB" id="A0AAW0FV36"/>